<dbReference type="GO" id="GO:0008483">
    <property type="term" value="F:transaminase activity"/>
    <property type="evidence" value="ECO:0007669"/>
    <property type="project" value="UniProtKB-KW"/>
</dbReference>
<dbReference type="RefSeq" id="WP_068960534.1">
    <property type="nucleotide sequence ID" value="NZ_CANEKG010000025.1"/>
</dbReference>
<evidence type="ECO:0000259" key="5">
    <source>
        <dbReference type="Pfam" id="PF12804"/>
    </source>
</evidence>
<evidence type="ECO:0000256" key="2">
    <source>
        <dbReference type="ARBA" id="ARBA00022898"/>
    </source>
</evidence>
<dbReference type="PANTHER" id="PTHR42885">
    <property type="entry name" value="HISTIDINOL-PHOSPHATE AMINOTRANSFERASE-RELATED"/>
    <property type="match status" value="1"/>
</dbReference>
<dbReference type="KEGG" id="pary:A4V02_05230"/>
<dbReference type="Pfam" id="PF00155">
    <property type="entry name" value="Aminotran_1_2"/>
    <property type="match status" value="1"/>
</dbReference>
<dbReference type="GO" id="GO:0016779">
    <property type="term" value="F:nucleotidyltransferase activity"/>
    <property type="evidence" value="ECO:0007669"/>
    <property type="project" value="UniProtKB-ARBA"/>
</dbReference>
<keyword evidence="7" id="KW-1185">Reference proteome</keyword>
<comment type="cofactor">
    <cofactor evidence="1 3">
        <name>pyridoxal 5'-phosphate</name>
        <dbReference type="ChEBI" id="CHEBI:597326"/>
    </cofactor>
</comment>
<dbReference type="PANTHER" id="PTHR42885:SF1">
    <property type="entry name" value="THREONINE-PHOSPHATE DECARBOXYLASE"/>
    <property type="match status" value="1"/>
</dbReference>
<dbReference type="InterPro" id="IPR015424">
    <property type="entry name" value="PyrdxlP-dep_Trfase"/>
</dbReference>
<dbReference type="CDD" id="cd00609">
    <property type="entry name" value="AAT_like"/>
    <property type="match status" value="1"/>
</dbReference>
<dbReference type="GeneID" id="65536251"/>
<dbReference type="SUPFAM" id="SSF53448">
    <property type="entry name" value="Nucleotide-diphospho-sugar transferases"/>
    <property type="match status" value="1"/>
</dbReference>
<dbReference type="InterPro" id="IPR015421">
    <property type="entry name" value="PyrdxlP-dep_Trfase_major"/>
</dbReference>
<comment type="similarity">
    <text evidence="3">Belongs to the class-I pyridoxal-phosphate-dependent aminotransferase family.</text>
</comment>
<gene>
    <name evidence="6" type="ORF">A4V02_05230</name>
</gene>
<dbReference type="Gene3D" id="3.90.550.10">
    <property type="entry name" value="Spore Coat Polysaccharide Biosynthesis Protein SpsA, Chain A"/>
    <property type="match status" value="1"/>
</dbReference>
<dbReference type="AlphaFoldDB" id="A0A1B1S8Q9"/>
<evidence type="ECO:0000256" key="3">
    <source>
        <dbReference type="RuleBase" id="RU000481"/>
    </source>
</evidence>
<dbReference type="Proteomes" id="UP000186351">
    <property type="component" value="Chromosome"/>
</dbReference>
<accession>A0A1B1S8Q9</accession>
<dbReference type="InterPro" id="IPR004839">
    <property type="entry name" value="Aminotransferase_I/II_large"/>
</dbReference>
<dbReference type="InterPro" id="IPR015422">
    <property type="entry name" value="PyrdxlP-dep_Trfase_small"/>
</dbReference>
<dbReference type="Pfam" id="PF12804">
    <property type="entry name" value="NTP_transf_3"/>
    <property type="match status" value="1"/>
</dbReference>
<organism evidence="6 7">
    <name type="scientific">Muribaculum intestinale</name>
    <dbReference type="NCBI Taxonomy" id="1796646"/>
    <lineage>
        <taxon>Bacteria</taxon>
        <taxon>Pseudomonadati</taxon>
        <taxon>Bacteroidota</taxon>
        <taxon>Bacteroidia</taxon>
        <taxon>Bacteroidales</taxon>
        <taxon>Muribaculaceae</taxon>
        <taxon>Muribaculum</taxon>
    </lineage>
</organism>
<feature type="domain" description="MobA-like NTP transferase" evidence="5">
    <location>
        <begin position="3"/>
        <end position="122"/>
    </location>
</feature>
<dbReference type="STRING" id="1796646.A4V02_05230"/>
<keyword evidence="3 6" id="KW-0808">Transferase</keyword>
<evidence type="ECO:0000313" key="7">
    <source>
        <dbReference type="Proteomes" id="UP000186351"/>
    </source>
</evidence>
<protein>
    <recommendedName>
        <fullName evidence="3">Aminotransferase</fullName>
        <ecNumber evidence="3">2.6.1.-</ecNumber>
    </recommendedName>
</protein>
<dbReference type="InterPro" id="IPR004838">
    <property type="entry name" value="NHTrfase_class1_PyrdxlP-BS"/>
</dbReference>
<dbReference type="SUPFAM" id="SSF53383">
    <property type="entry name" value="PLP-dependent transferases"/>
    <property type="match status" value="1"/>
</dbReference>
<dbReference type="InterPro" id="IPR025877">
    <property type="entry name" value="MobA-like_NTP_Trfase"/>
</dbReference>
<dbReference type="GO" id="GO:0030170">
    <property type="term" value="F:pyridoxal phosphate binding"/>
    <property type="evidence" value="ECO:0007669"/>
    <property type="project" value="InterPro"/>
</dbReference>
<dbReference type="CDD" id="cd02523">
    <property type="entry name" value="PC_cytidylyltransferase"/>
    <property type="match status" value="1"/>
</dbReference>
<name>A0A1B1S8Q9_9BACT</name>
<keyword evidence="3 6" id="KW-0032">Aminotransferase</keyword>
<dbReference type="OrthoDB" id="9813612at2"/>
<dbReference type="PROSITE" id="PS00105">
    <property type="entry name" value="AA_TRANSFER_CLASS_1"/>
    <property type="match status" value="1"/>
</dbReference>
<dbReference type="InterPro" id="IPR029044">
    <property type="entry name" value="Nucleotide-diphossugar_trans"/>
</dbReference>
<dbReference type="Gene3D" id="3.90.1150.10">
    <property type="entry name" value="Aspartate Aminotransferase, domain 1"/>
    <property type="match status" value="1"/>
</dbReference>
<evidence type="ECO:0000313" key="6">
    <source>
        <dbReference type="EMBL" id="ANU63178.1"/>
    </source>
</evidence>
<feature type="domain" description="Aminotransferase class I/classII large" evidence="4">
    <location>
        <begin position="310"/>
        <end position="600"/>
    </location>
</feature>
<reference evidence="7" key="1">
    <citation type="submission" date="2016-04" db="EMBL/GenBank/DDBJ databases">
        <title>Complete Genome Sequences of Twelve Strains of a Stable Defined Moderately Diverse Mouse Microbiota 2 (sDMDMm2).</title>
        <authorList>
            <person name="Uchimura Y."/>
            <person name="Wyss M."/>
            <person name="Brugiroux S."/>
            <person name="Limenitakis J.P."/>
            <person name="Stecher B."/>
            <person name="McCoy K.D."/>
            <person name="Macpherson A.J."/>
        </authorList>
    </citation>
    <scope>NUCLEOTIDE SEQUENCE [LARGE SCALE GENOMIC DNA]</scope>
    <source>
        <strain evidence="7">YL27</strain>
    </source>
</reference>
<keyword evidence="2" id="KW-0663">Pyridoxal phosphate</keyword>
<evidence type="ECO:0000256" key="1">
    <source>
        <dbReference type="ARBA" id="ARBA00001933"/>
    </source>
</evidence>
<dbReference type="EC" id="2.6.1.-" evidence="3"/>
<dbReference type="EMBL" id="CP015402">
    <property type="protein sequence ID" value="ANU63178.1"/>
    <property type="molecule type" value="Genomic_DNA"/>
</dbReference>
<dbReference type="Gene3D" id="3.40.640.10">
    <property type="entry name" value="Type I PLP-dependent aspartate aminotransferase-like (Major domain)"/>
    <property type="match status" value="1"/>
</dbReference>
<accession>A0A1Z2XJX3</accession>
<evidence type="ECO:0000259" key="4">
    <source>
        <dbReference type="Pfam" id="PF00155"/>
    </source>
</evidence>
<sequence length="604" mass="69756">MQAIILAAGMGRRLGEFTANNTKCMLEVNGIRLIDRMLSQLSMLELSRIIIVIGYEGQNLKNYLTKNYPDWNIEFVENRVYDKTNNIYSLWLARGYMSEDDTLLLESDLIYEDAILKAAVDCPNPNVALVSKYETWMDGTMVRINDELDIVNFIPKAAFKYSDTGFYYKTVNIYKFSRDFIVNHYLPFLDAYIKVLGENEYYEQVLRVITLIDKCGIKALPITGLNWYEIDDVQDLRIAETIFATPEEKLKKIQHSFGGYWRYPGLIDFCYLVNPYFPRPRMVDEMKANFETLLREYPSGMGVNSLLAGKYFAIKQKYVVVGNGAAELIKALMESHEGKFGVTYPTFEEYPNRYDSSQLIKFHPSNPDLSYTADDLMAFFSDKDIKSLLLVNPDNPSGNFICFDDLLRLADWAQKSQIQLVVDESFVDFSDNGINDTLLKNEILEQFPTLCVMKSISKSYGVPGLRLGIFASANEHLISSLKKDVAIWNINSFAEFYMQIFGKYEKDYVRACDKFREERAIFQTELEAIPYLHVVPSQANYFLCEITDRFTSYELTLKLLTDYNILIKDCSSKKGFGESNRQYVRIAIRDRKDNSYLIDTLSRI</sequence>
<proteinExistence type="inferred from homology"/>